<evidence type="ECO:0000313" key="1">
    <source>
        <dbReference type="EMBL" id="CAB5502113.1"/>
    </source>
</evidence>
<accession>A0A8H9CG19</accession>
<dbReference type="AlphaFoldDB" id="A0A8H9CG19"/>
<proteinExistence type="predicted"/>
<sequence length="47" mass="5351">MIEIHQEERGINGKIALKNKGYFGSVVTKDDTEWESGQFGSDMIIYD</sequence>
<evidence type="ECO:0000313" key="2">
    <source>
        <dbReference type="Proteomes" id="UP000643672"/>
    </source>
</evidence>
<dbReference type="RefSeq" id="WP_180334707.1">
    <property type="nucleotide sequence ID" value="NZ_CAESAQ020000076.1"/>
</dbReference>
<organism evidence="1 2">
    <name type="scientific">Bathymodiolus thermophilus thioautotrophic gill symbiont</name>
    <dbReference type="NCBI Taxonomy" id="2360"/>
    <lineage>
        <taxon>Bacteria</taxon>
        <taxon>Pseudomonadati</taxon>
        <taxon>Pseudomonadota</taxon>
        <taxon>Gammaproteobacteria</taxon>
        <taxon>sulfur-oxidizing symbionts</taxon>
    </lineage>
</organism>
<reference evidence="1 2" key="1">
    <citation type="submission" date="2020-05" db="EMBL/GenBank/DDBJ databases">
        <authorList>
            <person name="Petersen J."/>
            <person name="Sayavedra L."/>
        </authorList>
    </citation>
    <scope>NUCLEOTIDE SEQUENCE [LARGE SCALE GENOMIC DNA]</scope>
    <source>
        <strain evidence="1">B thermophilus SOXS</strain>
    </source>
</reference>
<dbReference type="Proteomes" id="UP000643672">
    <property type="component" value="Unassembled WGS sequence"/>
</dbReference>
<keyword evidence="2" id="KW-1185">Reference proteome</keyword>
<gene>
    <name evidence="1" type="ORF">THERMOS_1526</name>
</gene>
<dbReference type="EMBL" id="CAESAQ020000076">
    <property type="protein sequence ID" value="CAB5502113.1"/>
    <property type="molecule type" value="Genomic_DNA"/>
</dbReference>
<protein>
    <submittedName>
        <fullName evidence="1">Uncharacterized protein</fullName>
    </submittedName>
</protein>
<comment type="caution">
    <text evidence="1">The sequence shown here is derived from an EMBL/GenBank/DDBJ whole genome shotgun (WGS) entry which is preliminary data.</text>
</comment>
<name>A0A8H9CG19_9GAMM</name>